<dbReference type="PANTHER" id="PTHR12128:SF66">
    <property type="entry name" value="4-HYDROXY-2-OXOGLUTARATE ALDOLASE, MITOCHONDRIAL"/>
    <property type="match status" value="1"/>
</dbReference>
<evidence type="ECO:0000256" key="2">
    <source>
        <dbReference type="ARBA" id="ARBA00023239"/>
    </source>
</evidence>
<dbReference type="RefSeq" id="WP_090410710.1">
    <property type="nucleotide sequence ID" value="NZ_DBFXFH010000058.1"/>
</dbReference>
<dbReference type="GO" id="GO:0008840">
    <property type="term" value="F:4-hydroxy-tetrahydrodipicolinate synthase activity"/>
    <property type="evidence" value="ECO:0007669"/>
    <property type="project" value="TreeGrafter"/>
</dbReference>
<dbReference type="Proteomes" id="UP000586254">
    <property type="component" value="Unassembled WGS sequence"/>
</dbReference>
<gene>
    <name evidence="6" type="ORF">H0N91_00690</name>
</gene>
<feature type="binding site" evidence="5">
    <location>
        <position position="210"/>
    </location>
    <ligand>
        <name>pyruvate</name>
        <dbReference type="ChEBI" id="CHEBI:15361"/>
    </ligand>
</feature>
<dbReference type="Pfam" id="PF00701">
    <property type="entry name" value="DHDPS"/>
    <property type="match status" value="1"/>
</dbReference>
<comment type="similarity">
    <text evidence="1 3">Belongs to the DapA family.</text>
</comment>
<protein>
    <submittedName>
        <fullName evidence="6">Dihydrodipicolinate synthase family protein</fullName>
    </submittedName>
</protein>
<dbReference type="EMBL" id="JACCKS010000001">
    <property type="protein sequence ID" value="NZA36688.1"/>
    <property type="molecule type" value="Genomic_DNA"/>
</dbReference>
<dbReference type="PIRSF" id="PIRSF001365">
    <property type="entry name" value="DHDPS"/>
    <property type="match status" value="1"/>
</dbReference>
<keyword evidence="2 3" id="KW-0456">Lyase</keyword>
<evidence type="ECO:0000256" key="4">
    <source>
        <dbReference type="PIRSR" id="PIRSR001365-1"/>
    </source>
</evidence>
<dbReference type="PANTHER" id="PTHR12128">
    <property type="entry name" value="DIHYDRODIPICOLINATE SYNTHASE"/>
    <property type="match status" value="1"/>
</dbReference>
<dbReference type="InterPro" id="IPR013785">
    <property type="entry name" value="Aldolase_TIM"/>
</dbReference>
<dbReference type="CDD" id="cd00408">
    <property type="entry name" value="DHDPS-like"/>
    <property type="match status" value="1"/>
</dbReference>
<reference evidence="6 7" key="1">
    <citation type="submission" date="2020-07" db="EMBL/GenBank/DDBJ databases">
        <title>Organ Donor 1.</title>
        <authorList>
            <person name="Marsh A.J."/>
            <person name="Azcarate-Peril M.A."/>
        </authorList>
    </citation>
    <scope>NUCLEOTIDE SEQUENCE [LARGE SCALE GENOMIC DNA]</scope>
    <source>
        <strain evidence="6 7">AMC0717</strain>
    </source>
</reference>
<organism evidence="6 7">
    <name type="scientific">Eubacterium callanderi</name>
    <dbReference type="NCBI Taxonomy" id="53442"/>
    <lineage>
        <taxon>Bacteria</taxon>
        <taxon>Bacillati</taxon>
        <taxon>Bacillota</taxon>
        <taxon>Clostridia</taxon>
        <taxon>Eubacteriales</taxon>
        <taxon>Eubacteriaceae</taxon>
        <taxon>Eubacterium</taxon>
    </lineage>
</organism>
<name>A0A1I5FW37_9FIRM</name>
<dbReference type="SMART" id="SM01130">
    <property type="entry name" value="DHDPS"/>
    <property type="match status" value="1"/>
</dbReference>
<comment type="caution">
    <text evidence="6">The sequence shown here is derived from an EMBL/GenBank/DDBJ whole genome shotgun (WGS) entry which is preliminary data.</text>
</comment>
<accession>A0A1I5FW37</accession>
<evidence type="ECO:0000256" key="1">
    <source>
        <dbReference type="ARBA" id="ARBA00007592"/>
    </source>
</evidence>
<dbReference type="AlphaFoldDB" id="A0A1I5FW37"/>
<evidence type="ECO:0000256" key="5">
    <source>
        <dbReference type="PIRSR" id="PIRSR001365-2"/>
    </source>
</evidence>
<dbReference type="InterPro" id="IPR002220">
    <property type="entry name" value="DapA-like"/>
</dbReference>
<evidence type="ECO:0000313" key="7">
    <source>
        <dbReference type="Proteomes" id="UP000586254"/>
    </source>
</evidence>
<proteinExistence type="inferred from homology"/>
<sequence>MADNVSFKGVMTELITPFTEDGQVDYPLLRGEVAYQLQNGIKALFTNGIASESLSLTAEELVETTKTVVEAAGDRALVMGNIACQTLPEAMQVLRGYEAAGVDAVCIQQPCVYSIPQEELVAYFDAIASATALPAGIYNAPQTGNTLSPASVAAIFKHNGNMQFYKESTIDFVHIQNTMRLIGPDRPMTFLNGSDATTFSVMQLGGAGVVSLISAVFPKAVLKLVNAMEAGDIAGGRAAQNEILLIREALKTGPFVAGYKYAAGLMGVPLGYMRRPLAELSEDEKEKIKTSLEKLRLV</sequence>
<dbReference type="Gene3D" id="3.20.20.70">
    <property type="entry name" value="Aldolase class I"/>
    <property type="match status" value="1"/>
</dbReference>
<feature type="active site" description="Schiff-base intermediate with substrate" evidence="4">
    <location>
        <position position="166"/>
    </location>
</feature>
<dbReference type="SUPFAM" id="SSF51569">
    <property type="entry name" value="Aldolase"/>
    <property type="match status" value="1"/>
</dbReference>
<evidence type="ECO:0000256" key="3">
    <source>
        <dbReference type="PIRNR" id="PIRNR001365"/>
    </source>
</evidence>
<evidence type="ECO:0000313" key="6">
    <source>
        <dbReference type="EMBL" id="NZA36688.1"/>
    </source>
</evidence>
<feature type="active site" description="Proton donor/acceptor" evidence="4">
    <location>
        <position position="138"/>
    </location>
</feature>